<dbReference type="Pfam" id="PF00501">
    <property type="entry name" value="AMP-binding"/>
    <property type="match status" value="1"/>
</dbReference>
<evidence type="ECO:0000256" key="3">
    <source>
        <dbReference type="ARBA" id="ARBA00022490"/>
    </source>
</evidence>
<dbReference type="GO" id="GO:0005524">
    <property type="term" value="F:ATP binding"/>
    <property type="evidence" value="ECO:0007669"/>
    <property type="project" value="UniProtKB-UniRule"/>
</dbReference>
<dbReference type="FunFam" id="1.10.150.300:FF:000003">
    <property type="entry name" value="Obg-like ATPase 1"/>
    <property type="match status" value="1"/>
</dbReference>
<dbReference type="Pfam" id="PF13193">
    <property type="entry name" value="AMP-binding_C"/>
    <property type="match status" value="1"/>
</dbReference>
<accession>A0A5N5KX50</accession>
<comment type="cofactor">
    <cofactor evidence="1">
        <name>Mg(2+)</name>
        <dbReference type="ChEBI" id="CHEBI:18420"/>
    </cofactor>
</comment>
<keyword evidence="3 9" id="KW-0963">Cytoplasm</keyword>
<dbReference type="SUPFAM" id="SSF52540">
    <property type="entry name" value="P-loop containing nucleoside triphosphate hydrolases"/>
    <property type="match status" value="1"/>
</dbReference>
<feature type="binding site" evidence="9">
    <location>
        <position position="384"/>
    </location>
    <ligand>
        <name>ATP</name>
        <dbReference type="ChEBI" id="CHEBI:30616"/>
    </ligand>
</feature>
<dbReference type="PROSITE" id="PS51710">
    <property type="entry name" value="G_OBG"/>
    <property type="match status" value="1"/>
</dbReference>
<dbReference type="NCBIfam" id="TIGR00092">
    <property type="entry name" value="redox-regulated ATPase YchF"/>
    <property type="match status" value="1"/>
</dbReference>
<dbReference type="GO" id="GO:1901001">
    <property type="term" value="P:negative regulation of response to salt stress"/>
    <property type="evidence" value="ECO:0007669"/>
    <property type="project" value="UniProtKB-ARBA"/>
</dbReference>
<comment type="caution">
    <text evidence="12">The sequence shown here is derived from an EMBL/GenBank/DDBJ whole genome shotgun (WGS) entry which is preliminary data.</text>
</comment>
<evidence type="ECO:0000256" key="7">
    <source>
        <dbReference type="ARBA" id="ARBA00022840"/>
    </source>
</evidence>
<dbReference type="PROSITE" id="PS00455">
    <property type="entry name" value="AMP_BINDING"/>
    <property type="match status" value="1"/>
</dbReference>
<dbReference type="CDD" id="cd04433">
    <property type="entry name" value="AFD_class_I"/>
    <property type="match status" value="1"/>
</dbReference>
<evidence type="ECO:0000313" key="12">
    <source>
        <dbReference type="EMBL" id="KAB5534970.1"/>
    </source>
</evidence>
<dbReference type="InterPro" id="IPR027417">
    <property type="entry name" value="P-loop_NTPase"/>
</dbReference>
<dbReference type="CDD" id="cd04867">
    <property type="entry name" value="TGS_YchF_OLA1"/>
    <property type="match status" value="1"/>
</dbReference>
<dbReference type="Gene3D" id="3.30.300.30">
    <property type="match status" value="1"/>
</dbReference>
<dbReference type="PANTHER" id="PTHR23305">
    <property type="entry name" value="OBG GTPASE FAMILY"/>
    <property type="match status" value="1"/>
</dbReference>
<dbReference type="Gene3D" id="3.10.20.30">
    <property type="match status" value="1"/>
</dbReference>
<evidence type="ECO:0000259" key="10">
    <source>
        <dbReference type="PROSITE" id="PS51710"/>
    </source>
</evidence>
<dbReference type="AlphaFoldDB" id="A0A5N5KX50"/>
<dbReference type="Gene3D" id="3.40.50.12780">
    <property type="entry name" value="N-terminal domain of ligase-like"/>
    <property type="match status" value="1"/>
</dbReference>
<dbReference type="InterPro" id="IPR006073">
    <property type="entry name" value="GTP-bd"/>
</dbReference>
<evidence type="ECO:0000256" key="2">
    <source>
        <dbReference type="ARBA" id="ARBA00004514"/>
    </source>
</evidence>
<dbReference type="InterPro" id="IPR023192">
    <property type="entry name" value="TGS-like_dom_sf"/>
</dbReference>
<dbReference type="InterPro" id="IPR041706">
    <property type="entry name" value="YchF_N"/>
</dbReference>
<dbReference type="EMBL" id="VDCV01000011">
    <property type="protein sequence ID" value="KAB5534970.1"/>
    <property type="molecule type" value="Genomic_DNA"/>
</dbReference>
<comment type="similarity">
    <text evidence="9">Belongs to the TRAFAC class OBG-HflX-like GTPase superfamily. OBG GTPase family. YchF/OLA1 subfamily.</text>
</comment>
<keyword evidence="8" id="KW-0460">Magnesium</keyword>
<reference evidence="13" key="1">
    <citation type="journal article" date="2019" name="Gigascience">
        <title>De novo genome assembly of the endangered Acer yangbiense, a plant species with extremely small populations endemic to Yunnan Province, China.</title>
        <authorList>
            <person name="Yang J."/>
            <person name="Wariss H.M."/>
            <person name="Tao L."/>
            <person name="Zhang R."/>
            <person name="Yun Q."/>
            <person name="Hollingsworth P."/>
            <person name="Dao Z."/>
            <person name="Luo G."/>
            <person name="Guo H."/>
            <person name="Ma Y."/>
            <person name="Sun W."/>
        </authorList>
    </citation>
    <scope>NUCLEOTIDE SEQUENCE [LARGE SCALE GENOMIC DNA]</scope>
    <source>
        <strain evidence="13">cv. br00</strain>
    </source>
</reference>
<proteinExistence type="inferred from homology"/>
<dbReference type="GO" id="GO:0005525">
    <property type="term" value="F:GTP binding"/>
    <property type="evidence" value="ECO:0007669"/>
    <property type="project" value="InterPro"/>
</dbReference>
<dbReference type="GO" id="GO:0043023">
    <property type="term" value="F:ribosomal large subunit binding"/>
    <property type="evidence" value="ECO:0007669"/>
    <property type="project" value="UniProtKB-UniRule"/>
</dbReference>
<comment type="function">
    <text evidence="9">Hydrolyzes ATP, and can also hydrolyze GTP with lower efficiency. Has lower affinity for GTP.</text>
</comment>
<comment type="subunit">
    <text evidence="9">Monomer.</text>
</comment>
<dbReference type="Gene3D" id="3.40.50.300">
    <property type="entry name" value="P-loop containing nucleotide triphosphate hydrolases"/>
    <property type="match status" value="1"/>
</dbReference>
<keyword evidence="4" id="KW-0479">Metal-binding</keyword>
<evidence type="ECO:0000256" key="9">
    <source>
        <dbReference type="HAMAP-Rule" id="MF_03167"/>
    </source>
</evidence>
<dbReference type="PROSITE" id="PS51880">
    <property type="entry name" value="TGS"/>
    <property type="match status" value="1"/>
</dbReference>
<evidence type="ECO:0000256" key="5">
    <source>
        <dbReference type="ARBA" id="ARBA00022741"/>
    </source>
</evidence>
<evidence type="ECO:0000256" key="6">
    <source>
        <dbReference type="ARBA" id="ARBA00022801"/>
    </source>
</evidence>
<dbReference type="GO" id="GO:0005829">
    <property type="term" value="C:cytosol"/>
    <property type="evidence" value="ECO:0007669"/>
    <property type="project" value="UniProtKB-SubCell"/>
</dbReference>
<name>A0A5N5KX50_9ROSI</name>
<comment type="subcellular location">
    <subcellularLocation>
        <location evidence="2">Cytoplasm</location>
        <location evidence="2">Cytosol</location>
    </subcellularLocation>
</comment>
<dbReference type="FunFam" id="3.10.20.30:FF:000001">
    <property type="entry name" value="Ribosome-binding ATPase YchF"/>
    <property type="match status" value="1"/>
</dbReference>
<dbReference type="CDD" id="cd01900">
    <property type="entry name" value="YchF"/>
    <property type="match status" value="1"/>
</dbReference>
<evidence type="ECO:0000259" key="11">
    <source>
        <dbReference type="PROSITE" id="PS51880"/>
    </source>
</evidence>
<feature type="domain" description="TGS" evidence="11">
    <location>
        <begin position="456"/>
        <end position="539"/>
    </location>
</feature>
<dbReference type="Gene3D" id="1.10.150.300">
    <property type="entry name" value="TGS-like domain"/>
    <property type="match status" value="1"/>
</dbReference>
<evidence type="ECO:0000256" key="1">
    <source>
        <dbReference type="ARBA" id="ARBA00001946"/>
    </source>
</evidence>
<dbReference type="InterPro" id="IPR025110">
    <property type="entry name" value="AMP-bd_C"/>
</dbReference>
<evidence type="ECO:0000256" key="8">
    <source>
        <dbReference type="ARBA" id="ARBA00022842"/>
    </source>
</evidence>
<dbReference type="InterPro" id="IPR000873">
    <property type="entry name" value="AMP-dep_synth/lig_dom"/>
</dbReference>
<dbReference type="InterPro" id="IPR045851">
    <property type="entry name" value="AMP-bd_C_sf"/>
</dbReference>
<dbReference type="PRINTS" id="PR00326">
    <property type="entry name" value="GTP1OBG"/>
</dbReference>
<sequence>MEKLQSGACGGLRIREGLMCSAFTRFLVGLGLCRKKSYLVYKLCSNFSFVVEMLAFSASTISTVPVAVPVTTRGHCKGRIKQTEQGPLGLATQLQPIDRIKPFVHSSRKRSVSIICSAMNARCSASGQTQTVLKETPTITKAPVRGQKKAEWSMMVMAYSIIDPVGLPNVGKSTLFNTLTKLSIPAENFPFCTIEPNEARVNIPDERFEWLCQLFKPKSEVCALEAVEYNLWFFRADDVAAFLEIHDIAGLVRGAHQGQGLGNSFLSHIRAVDGIFHVLRAFEDPDIIHVDDIVDPVRDLEVISAELRLKDIEFIERRIEDVEKSMKRSNDKQLKIELELCQKVKAWLEEEKDVRLGEWKAADIEILNTFQLLTAKPVVYLVNMNEKDYQRKKNKFLPKIHAWVQEHGGETIIPFSCVLERTLADMLPDEADKYCEENKVQSCLPKIIKTGFSAINLIYFFTAGPDEVKCWQIRRHTKAPQAAGAIHTDFERGFICAEVMKFDDLKEHGSESAVKAAGKYKQEGKTYVVQDGDIIFFKFNVSGGGKKQKTGHQFVEDVLSLAHGLLQHGIGNGDIVAICGFNSDWYMEWLLAVAFVGGIVAPLNYRWSFEEAKSAILMVRPVMLVTDESCKHWYHELQSNALPSVKWHVFSGSPPSSGSVKTSNFLTTETLRNHVIGTKQLDYSWAPEGAVIICFTSGTTGRPKGVIISHSAMIVQSLAKVAVVGYSEDDVCNSEELFSLVARNDCWLDSSFLGLLQVYLHTAPLCHIGGLSSAITMLMVGGCHVLIPKFEASLAIEAIKQHCVTSLITVPAMIADLVSLTRLKETWKGRHYVKKLLNGGGSLSAELIKDAIELFPRAKLLSAYGMTETCSSLTFMTLHDPTLQTPTQTLLTVDKTRSSSVHQRQGVCVGKPPPHVELKISADEPSTIGRILTRGPHLMLRYWDQNSMKAAESTNDFWLDTGDIGSIDDYGNIWLVGRQNGQIKSGGENIYPEEVEALLLQHPGVIATVVVGIPEARLTEMVVACIKLRESWQWIDKICKQSAENNLTLSREIIGNYCREKNLTGFKVPKLFILWRKPFPLTTTGKIRRDQFSENLVSVGAQAGPRISEITESSKEE</sequence>
<dbReference type="Proteomes" id="UP000326939">
    <property type="component" value="Chromosome 11"/>
</dbReference>
<dbReference type="HAMAP" id="MF_00944">
    <property type="entry name" value="YchF_OLA1_ATPase"/>
    <property type="match status" value="1"/>
</dbReference>
<evidence type="ECO:0000313" key="13">
    <source>
        <dbReference type="Proteomes" id="UP000326939"/>
    </source>
</evidence>
<dbReference type="InterPro" id="IPR012676">
    <property type="entry name" value="TGS-like"/>
</dbReference>
<keyword evidence="7 9" id="KW-0067">ATP-binding</keyword>
<dbReference type="GO" id="GO:0009651">
    <property type="term" value="P:response to salt stress"/>
    <property type="evidence" value="ECO:0007669"/>
    <property type="project" value="UniProtKB-ARBA"/>
</dbReference>
<dbReference type="InterPro" id="IPR004095">
    <property type="entry name" value="TGS"/>
</dbReference>
<dbReference type="InterPro" id="IPR031167">
    <property type="entry name" value="G_OBG"/>
</dbReference>
<keyword evidence="5 9" id="KW-0547">Nucleotide-binding</keyword>
<keyword evidence="13" id="KW-1185">Reference proteome</keyword>
<organism evidence="12 13">
    <name type="scientific">Salix brachista</name>
    <dbReference type="NCBI Taxonomy" id="2182728"/>
    <lineage>
        <taxon>Eukaryota</taxon>
        <taxon>Viridiplantae</taxon>
        <taxon>Streptophyta</taxon>
        <taxon>Embryophyta</taxon>
        <taxon>Tracheophyta</taxon>
        <taxon>Spermatophyta</taxon>
        <taxon>Magnoliopsida</taxon>
        <taxon>eudicotyledons</taxon>
        <taxon>Gunneridae</taxon>
        <taxon>Pentapetalae</taxon>
        <taxon>rosids</taxon>
        <taxon>fabids</taxon>
        <taxon>Malpighiales</taxon>
        <taxon>Salicaceae</taxon>
        <taxon>Saliceae</taxon>
        <taxon>Salix</taxon>
    </lineage>
</organism>
<dbReference type="InterPro" id="IPR042099">
    <property type="entry name" value="ANL_N_sf"/>
</dbReference>
<dbReference type="GO" id="GO:0016887">
    <property type="term" value="F:ATP hydrolysis activity"/>
    <property type="evidence" value="ECO:0007669"/>
    <property type="project" value="UniProtKB-UniRule"/>
</dbReference>
<dbReference type="SUPFAM" id="SSF56801">
    <property type="entry name" value="Acetyl-CoA synthetase-like"/>
    <property type="match status" value="1"/>
</dbReference>
<dbReference type="Pfam" id="PF01926">
    <property type="entry name" value="MMR_HSR1"/>
    <property type="match status" value="1"/>
</dbReference>
<dbReference type="InterPro" id="IPR013029">
    <property type="entry name" value="YchF_C"/>
</dbReference>
<feature type="domain" description="OBG-type G" evidence="10">
    <location>
        <begin position="160"/>
        <end position="435"/>
    </location>
</feature>
<dbReference type="PANTHER" id="PTHR23305:SF11">
    <property type="entry name" value="OBG-LIKE ATPASE 1"/>
    <property type="match status" value="1"/>
</dbReference>
<dbReference type="InterPro" id="IPR004396">
    <property type="entry name" value="ATPase_YchF/OLA1"/>
</dbReference>
<gene>
    <name evidence="12" type="ORF">DKX38_018056</name>
</gene>
<evidence type="ECO:0000256" key="4">
    <source>
        <dbReference type="ARBA" id="ARBA00022723"/>
    </source>
</evidence>
<dbReference type="InterPro" id="IPR020845">
    <property type="entry name" value="AMP-binding_CS"/>
</dbReference>
<dbReference type="GO" id="GO:0046872">
    <property type="term" value="F:metal ion binding"/>
    <property type="evidence" value="ECO:0007669"/>
    <property type="project" value="UniProtKB-KW"/>
</dbReference>
<dbReference type="InterPro" id="IPR012675">
    <property type="entry name" value="Beta-grasp_dom_sf"/>
</dbReference>
<keyword evidence="6 9" id="KW-0378">Hydrolase</keyword>
<feature type="binding site" evidence="9">
    <location>
        <begin position="169"/>
        <end position="174"/>
    </location>
    <ligand>
        <name>ATP</name>
        <dbReference type="ChEBI" id="CHEBI:30616"/>
    </ligand>
</feature>
<protein>
    <recommendedName>
        <fullName evidence="9">Obg-like ATPase 1</fullName>
    </recommendedName>
</protein>
<dbReference type="SUPFAM" id="SSF81271">
    <property type="entry name" value="TGS-like"/>
    <property type="match status" value="1"/>
</dbReference>